<organism evidence="2 3">
    <name type="scientific">Actinomadura luzonensis</name>
    <dbReference type="NCBI Taxonomy" id="2805427"/>
    <lineage>
        <taxon>Bacteria</taxon>
        <taxon>Bacillati</taxon>
        <taxon>Actinomycetota</taxon>
        <taxon>Actinomycetes</taxon>
        <taxon>Streptosporangiales</taxon>
        <taxon>Thermomonosporaceae</taxon>
        <taxon>Actinomadura</taxon>
    </lineage>
</organism>
<evidence type="ECO:0000313" key="2">
    <source>
        <dbReference type="EMBL" id="MCK2220155.1"/>
    </source>
</evidence>
<proteinExistence type="predicted"/>
<accession>A0ABT0G7F3</accession>
<name>A0ABT0G7F3_9ACTN</name>
<evidence type="ECO:0000313" key="3">
    <source>
        <dbReference type="Proteomes" id="UP001317259"/>
    </source>
</evidence>
<protein>
    <recommendedName>
        <fullName evidence="1">Endonuclease/exonuclease/phosphatase domain-containing protein</fullName>
    </recommendedName>
</protein>
<feature type="domain" description="Endonuclease/exonuclease/phosphatase" evidence="1">
    <location>
        <begin position="17"/>
        <end position="96"/>
    </location>
</feature>
<dbReference type="InterPro" id="IPR005135">
    <property type="entry name" value="Endo/exonuclease/phosphatase"/>
</dbReference>
<dbReference type="Pfam" id="PF03372">
    <property type="entry name" value="Exo_endo_phos"/>
    <property type="match status" value="1"/>
</dbReference>
<dbReference type="SUPFAM" id="SSF56219">
    <property type="entry name" value="DNase I-like"/>
    <property type="match status" value="1"/>
</dbReference>
<gene>
    <name evidence="2" type="ORF">MF672_041115</name>
</gene>
<reference evidence="2 3" key="1">
    <citation type="submission" date="2022-04" db="EMBL/GenBank/DDBJ databases">
        <title>Genome draft of Actinomadura sp. ATCC 31491.</title>
        <authorList>
            <person name="Shi X."/>
            <person name="Du Y."/>
        </authorList>
    </citation>
    <scope>NUCLEOTIDE SEQUENCE [LARGE SCALE GENOMIC DNA]</scope>
    <source>
        <strain evidence="2 3">ATCC 31491</strain>
    </source>
</reference>
<keyword evidence="3" id="KW-1185">Reference proteome</keyword>
<dbReference type="Proteomes" id="UP001317259">
    <property type="component" value="Unassembled WGS sequence"/>
</dbReference>
<sequence>MADDWDTALGSLPPPTPSGAVRVLAGDFNASLDHRAFRELLERGYVDAAAQAGKGLVPTWPNFRPVPPIIAIDHVLADERVAVNEVEFADVPGTDHRAVFAELRLP</sequence>
<evidence type="ECO:0000259" key="1">
    <source>
        <dbReference type="Pfam" id="PF03372"/>
    </source>
</evidence>
<dbReference type="Gene3D" id="3.60.10.10">
    <property type="entry name" value="Endonuclease/exonuclease/phosphatase"/>
    <property type="match status" value="1"/>
</dbReference>
<comment type="caution">
    <text evidence="2">The sequence shown here is derived from an EMBL/GenBank/DDBJ whole genome shotgun (WGS) entry which is preliminary data.</text>
</comment>
<dbReference type="EMBL" id="JAKRKC020000002">
    <property type="protein sequence ID" value="MCK2220155.1"/>
    <property type="molecule type" value="Genomic_DNA"/>
</dbReference>
<dbReference type="InterPro" id="IPR036691">
    <property type="entry name" value="Endo/exonu/phosph_ase_sf"/>
</dbReference>